<dbReference type="NCBIfam" id="TIGR02563">
    <property type="entry name" value="cas_Csy4"/>
    <property type="match status" value="1"/>
</dbReference>
<reference evidence="1" key="1">
    <citation type="journal article" date="2011" name="Environ. Microbiol.">
        <title>Genomic insights into the metabolic potential of the polycyclic aromatic hydrocarbon degrading sulfate-reducing Deltaproteobacterium N47.</title>
        <authorList>
            <person name="Bergmann F."/>
            <person name="Selesi D."/>
            <person name="Weinmaier T."/>
            <person name="Tischler P."/>
            <person name="Rattei T."/>
            <person name="Meckenstock R.U."/>
        </authorList>
    </citation>
    <scope>NUCLEOTIDE SEQUENCE</scope>
</reference>
<dbReference type="GO" id="GO:0043571">
    <property type="term" value="P:maintenance of CRISPR repeat elements"/>
    <property type="evidence" value="ECO:0007669"/>
    <property type="project" value="InterPro"/>
</dbReference>
<dbReference type="InterPro" id="IPR013396">
    <property type="entry name" value="CRISPR-assoc_prot_Csy4"/>
</dbReference>
<organism evidence="1">
    <name type="scientific">uncultured Desulfobacterium sp</name>
    <dbReference type="NCBI Taxonomy" id="201089"/>
    <lineage>
        <taxon>Bacteria</taxon>
        <taxon>Pseudomonadati</taxon>
        <taxon>Thermodesulfobacteriota</taxon>
        <taxon>Desulfobacteria</taxon>
        <taxon>Desulfobacterales</taxon>
        <taxon>Desulfobacteriaceae</taxon>
        <taxon>Desulfobacterium</taxon>
        <taxon>environmental samples</taxon>
    </lineage>
</organism>
<name>E1YGR5_9BACT</name>
<dbReference type="EMBL" id="FR695873">
    <property type="protein sequence ID" value="CBX29759.1"/>
    <property type="molecule type" value="Genomic_DNA"/>
</dbReference>
<evidence type="ECO:0008006" key="2">
    <source>
        <dbReference type="Google" id="ProtNLM"/>
    </source>
</evidence>
<dbReference type="AlphaFoldDB" id="E1YGR5"/>
<sequence length="192" mass="22377">MNYYQEIFLLPNADIGIFFLWQKVYQQIHLALAENKIADNTSPVGVSFTEYNAGKYSLGTKLRLYAEEEKLLEKMQCEKWLNRLKDYVHISPIKSVPEKLAGHACFKHIKLKGNKEKLARRRSKRKGETMQQALAHFEDFEKQQSKLPYINMTSQTNGQRFRLFIEKQVMEVPQTGLYSCYGLSNTTTVPLF</sequence>
<proteinExistence type="predicted"/>
<dbReference type="Gene3D" id="3.30.70.2540">
    <property type="entry name" value="CRISPR-associated endoribonuclease Cas6/Csy4"/>
    <property type="match status" value="1"/>
</dbReference>
<evidence type="ECO:0000313" key="1">
    <source>
        <dbReference type="EMBL" id="CBX29759.1"/>
    </source>
</evidence>
<dbReference type="CDD" id="cd09739">
    <property type="entry name" value="Cas6_I-F"/>
    <property type="match status" value="1"/>
</dbReference>
<gene>
    <name evidence="1" type="ORF">N47_F14540</name>
</gene>
<dbReference type="InterPro" id="IPR042564">
    <property type="entry name" value="CRISPR-Cas6/Csy4_sf"/>
</dbReference>
<dbReference type="GO" id="GO:0004519">
    <property type="term" value="F:endonuclease activity"/>
    <property type="evidence" value="ECO:0007669"/>
    <property type="project" value="InterPro"/>
</dbReference>
<dbReference type="Pfam" id="PF09618">
    <property type="entry name" value="Cas_Csy4"/>
    <property type="match status" value="1"/>
</dbReference>
<accession>E1YGR5</accession>
<protein>
    <recommendedName>
        <fullName evidence="2">CRISPR-associated protein, Csy4 family</fullName>
    </recommendedName>
</protein>